<accession>A0A653D4R9</accession>
<keyword evidence="1" id="KW-0175">Coiled coil</keyword>
<organism evidence="2 3">
    <name type="scientific">Callosobruchus maculatus</name>
    <name type="common">Southern cowpea weevil</name>
    <name type="synonym">Pulse bruchid</name>
    <dbReference type="NCBI Taxonomy" id="64391"/>
    <lineage>
        <taxon>Eukaryota</taxon>
        <taxon>Metazoa</taxon>
        <taxon>Ecdysozoa</taxon>
        <taxon>Arthropoda</taxon>
        <taxon>Hexapoda</taxon>
        <taxon>Insecta</taxon>
        <taxon>Pterygota</taxon>
        <taxon>Neoptera</taxon>
        <taxon>Endopterygota</taxon>
        <taxon>Coleoptera</taxon>
        <taxon>Polyphaga</taxon>
        <taxon>Cucujiformia</taxon>
        <taxon>Chrysomeloidea</taxon>
        <taxon>Chrysomelidae</taxon>
        <taxon>Bruchinae</taxon>
        <taxon>Bruchini</taxon>
        <taxon>Callosobruchus</taxon>
    </lineage>
</organism>
<dbReference type="OrthoDB" id="6711470at2759"/>
<dbReference type="Proteomes" id="UP000410492">
    <property type="component" value="Unassembled WGS sequence"/>
</dbReference>
<protein>
    <submittedName>
        <fullName evidence="2">Uncharacterized protein</fullName>
    </submittedName>
</protein>
<name>A0A653D4R9_CALMS</name>
<evidence type="ECO:0000313" key="3">
    <source>
        <dbReference type="Proteomes" id="UP000410492"/>
    </source>
</evidence>
<dbReference type="AlphaFoldDB" id="A0A653D4R9"/>
<sequence length="366" mass="42105">AFCNFEHYGFFQASNNNTSERNGISGSTSNNMGFYGDVAHKCCQTDIISLNRCDSCASAVSCMKNLLLSLENDYRNDCGGIKKIRPKLYDVTQFGCMLQTTSTIEEGLRNLYKRINDYENKIERMSEMYKTVEQDNSALRRKATFLEQEVKVYKERQEKDSVKLKYLTNKNDELLNEIAKAKRKIGEQEKLIKKYVDSHETLENVFKKVSKENIKLKSCCSNMSEEFKGMITKSEAVHQTMTRVEQETQSIYTHLANADSMIENHNRLLKNCSRLSNSIAEKVSNMTDDCKEEFDVVSKKFQELKEHIKEKIFEIRSANGSDPSFPITGNPVEDISKQIEANNQKIKTLQNENRKLSIIVSKFNVK</sequence>
<evidence type="ECO:0000313" key="2">
    <source>
        <dbReference type="EMBL" id="VEN55169.1"/>
    </source>
</evidence>
<evidence type="ECO:0000256" key="1">
    <source>
        <dbReference type="SAM" id="Coils"/>
    </source>
</evidence>
<gene>
    <name evidence="2" type="ORF">CALMAC_LOCUS14426</name>
</gene>
<dbReference type="Gene3D" id="1.10.287.1490">
    <property type="match status" value="1"/>
</dbReference>
<feature type="coiled-coil region" evidence="1">
    <location>
        <begin position="108"/>
        <end position="191"/>
    </location>
</feature>
<feature type="coiled-coil region" evidence="1">
    <location>
        <begin position="332"/>
        <end position="359"/>
    </location>
</feature>
<keyword evidence="3" id="KW-1185">Reference proteome</keyword>
<reference evidence="2 3" key="1">
    <citation type="submission" date="2019-01" db="EMBL/GenBank/DDBJ databases">
        <authorList>
            <person name="Sayadi A."/>
        </authorList>
    </citation>
    <scope>NUCLEOTIDE SEQUENCE [LARGE SCALE GENOMIC DNA]</scope>
</reference>
<feature type="non-terminal residue" evidence="2">
    <location>
        <position position="1"/>
    </location>
</feature>
<dbReference type="EMBL" id="CAACVG010010167">
    <property type="protein sequence ID" value="VEN55169.1"/>
    <property type="molecule type" value="Genomic_DNA"/>
</dbReference>
<proteinExistence type="predicted"/>